<evidence type="ECO:0000256" key="1">
    <source>
        <dbReference type="SAM" id="MobiDB-lite"/>
    </source>
</evidence>
<keyword evidence="5" id="KW-1185">Reference proteome</keyword>
<reference evidence="4 5" key="1">
    <citation type="submission" date="2017-08" db="EMBL/GenBank/DDBJ databases">
        <title>Complete Genome Sequence of Streptomyces formicae KY5, the formicamycin producer.</title>
        <authorList>
            <person name="Holmes N.A."/>
            <person name="Devine R."/>
            <person name="Qin Z."/>
            <person name="Seipke R.F."/>
            <person name="Wilkinson B."/>
            <person name="Hutchings M.I."/>
        </authorList>
    </citation>
    <scope>NUCLEOTIDE SEQUENCE [LARGE SCALE GENOMIC DNA]</scope>
    <source>
        <strain evidence="4 5">KY5</strain>
    </source>
</reference>
<keyword evidence="3" id="KW-0732">Signal</keyword>
<evidence type="ECO:0000256" key="3">
    <source>
        <dbReference type="SAM" id="SignalP"/>
    </source>
</evidence>
<dbReference type="Proteomes" id="UP000221011">
    <property type="component" value="Chromosome"/>
</dbReference>
<gene>
    <name evidence="4" type="ORF">KY5_3003c</name>
</gene>
<evidence type="ECO:0000256" key="2">
    <source>
        <dbReference type="SAM" id="Phobius"/>
    </source>
</evidence>
<dbReference type="AlphaFoldDB" id="A0A291Q8H7"/>
<keyword evidence="2" id="KW-0472">Membrane</keyword>
<accession>A0A291Q8H7</accession>
<protein>
    <submittedName>
        <fullName evidence="4">Uncharacterized protein</fullName>
    </submittedName>
</protein>
<organism evidence="4 5">
    <name type="scientific">Streptomyces formicae</name>
    <dbReference type="NCBI Taxonomy" id="1616117"/>
    <lineage>
        <taxon>Bacteria</taxon>
        <taxon>Bacillati</taxon>
        <taxon>Actinomycetota</taxon>
        <taxon>Actinomycetes</taxon>
        <taxon>Kitasatosporales</taxon>
        <taxon>Streptomycetaceae</taxon>
        <taxon>Streptomyces</taxon>
    </lineage>
</organism>
<dbReference type="EMBL" id="CP022685">
    <property type="protein sequence ID" value="ATL28021.1"/>
    <property type="molecule type" value="Genomic_DNA"/>
</dbReference>
<keyword evidence="2" id="KW-1133">Transmembrane helix</keyword>
<evidence type="ECO:0000313" key="5">
    <source>
        <dbReference type="Proteomes" id="UP000221011"/>
    </source>
</evidence>
<feature type="signal peptide" evidence="3">
    <location>
        <begin position="1"/>
        <end position="29"/>
    </location>
</feature>
<proteinExistence type="predicted"/>
<keyword evidence="2" id="KW-0812">Transmembrane</keyword>
<dbReference type="KEGG" id="sfk:KY5_3003c"/>
<name>A0A291Q8H7_9ACTN</name>
<feature type="transmembrane region" description="Helical" evidence="2">
    <location>
        <begin position="230"/>
        <end position="251"/>
    </location>
</feature>
<sequence>MRFRSSLASGVAAAAVALAPVAVGTPAVAEAPAAAGSGVAPRGSGCAGEDSADFPVDTRIHEGPAAYRAGGGHRNWTIDLTNTTGDSCGDVHPILVLVDGKRTLRARQIRLEFHDGTRWRPVAFEKTDQDEKIGVFGGGSEGSEGSEGSAGSDDFAGFTIAPGKTLTVKTRLAFTPDARPDHVVASAALVQRKDDDGDWIGESNDYPFDIVTGGARLPSATSELARTGPAALRGLGATAAALLLVGGALVVGSRRIGTAGR</sequence>
<feature type="chain" id="PRO_5012358159" evidence="3">
    <location>
        <begin position="30"/>
        <end position="261"/>
    </location>
</feature>
<dbReference type="RefSeq" id="WP_098242750.1">
    <property type="nucleotide sequence ID" value="NZ_CP022685.1"/>
</dbReference>
<feature type="region of interest" description="Disordered" evidence="1">
    <location>
        <begin position="132"/>
        <end position="151"/>
    </location>
</feature>
<evidence type="ECO:0000313" key="4">
    <source>
        <dbReference type="EMBL" id="ATL28021.1"/>
    </source>
</evidence>